<comment type="caution">
    <text evidence="8">The sequence shown here is derived from an EMBL/GenBank/DDBJ whole genome shotgun (WGS) entry which is preliminary data.</text>
</comment>
<dbReference type="Proteomes" id="UP000815325">
    <property type="component" value="Unassembled WGS sequence"/>
</dbReference>
<reference evidence="8" key="1">
    <citation type="submission" date="2017-08" db="EMBL/GenBank/DDBJ databases">
        <authorList>
            <person name="Polle J.E."/>
            <person name="Barry K."/>
            <person name="Cushman J."/>
            <person name="Schmutz J."/>
            <person name="Tran D."/>
            <person name="Hathwaick L.T."/>
            <person name="Yim W.C."/>
            <person name="Jenkins J."/>
            <person name="Mckie-Krisberg Z.M."/>
            <person name="Prochnik S."/>
            <person name="Lindquist E."/>
            <person name="Dockter R.B."/>
            <person name="Adam C."/>
            <person name="Molina H."/>
            <person name="Bunkerborg J."/>
            <person name="Jin E."/>
            <person name="Buchheim M."/>
            <person name="Magnuson J."/>
        </authorList>
    </citation>
    <scope>NUCLEOTIDE SEQUENCE</scope>
    <source>
        <strain evidence="8">CCAP 19/18</strain>
    </source>
</reference>
<protein>
    <recommendedName>
        <fullName evidence="2 5">peptidylprolyl isomerase</fullName>
        <ecNumber evidence="2 5">5.2.1.8</ecNumber>
    </recommendedName>
</protein>
<dbReference type="InterPro" id="IPR001179">
    <property type="entry name" value="PPIase_FKBP_dom"/>
</dbReference>
<dbReference type="PROSITE" id="PS50059">
    <property type="entry name" value="FKBP_PPIASE"/>
    <property type="match status" value="1"/>
</dbReference>
<dbReference type="Pfam" id="PF00254">
    <property type="entry name" value="FKBP_C"/>
    <property type="match status" value="1"/>
</dbReference>
<feature type="region of interest" description="Disordered" evidence="6">
    <location>
        <begin position="140"/>
        <end position="166"/>
    </location>
</feature>
<evidence type="ECO:0000256" key="2">
    <source>
        <dbReference type="ARBA" id="ARBA00013194"/>
    </source>
</evidence>
<sequence>MHAWTPHPCTFASGSECRKPTATRFTVESGHAQLRALRKPVRCEGVCSTSSKAVRTQTDQFTSSASCAEGYAHTNPPQQVLRPTTTVLPQQVQAARRAMLIAPFTAAMCLSSTSPASALSLKGAPCPGLNGYKLSKCLQEARREQEQKEQEEGLPSPSSRAEPAGRLVTLPSGRQYREIIEGTGTRTAQIGDELEIQYTVYTTLRSAPILLWALGFGFENQDDVDDVYRFRLGDPGSLPVGAVPVVEGMKKGEKRSVLIPPEEGWVDDLVEPRPPTFGGKRRLISHRNEPLLFEVSLVRIV</sequence>
<keyword evidence="4 5" id="KW-0413">Isomerase</keyword>
<proteinExistence type="predicted"/>
<accession>A0ABQ7GCR2</accession>
<dbReference type="EMBL" id="MU069877">
    <property type="protein sequence ID" value="KAF5832403.1"/>
    <property type="molecule type" value="Genomic_DNA"/>
</dbReference>
<feature type="domain" description="PPIase FKBP-type" evidence="7">
    <location>
        <begin position="191"/>
        <end position="301"/>
    </location>
</feature>
<evidence type="ECO:0000259" key="7">
    <source>
        <dbReference type="PROSITE" id="PS50059"/>
    </source>
</evidence>
<evidence type="ECO:0000313" key="8">
    <source>
        <dbReference type="EMBL" id="KAF5832403.1"/>
    </source>
</evidence>
<evidence type="ECO:0000256" key="4">
    <source>
        <dbReference type="ARBA" id="ARBA00023235"/>
    </source>
</evidence>
<evidence type="ECO:0000256" key="3">
    <source>
        <dbReference type="ARBA" id="ARBA00023110"/>
    </source>
</evidence>
<dbReference type="SUPFAM" id="SSF54534">
    <property type="entry name" value="FKBP-like"/>
    <property type="match status" value="1"/>
</dbReference>
<dbReference type="EC" id="5.2.1.8" evidence="2 5"/>
<evidence type="ECO:0000256" key="5">
    <source>
        <dbReference type="PROSITE-ProRule" id="PRU00277"/>
    </source>
</evidence>
<organism evidence="8 9">
    <name type="scientific">Dunaliella salina</name>
    <name type="common">Green alga</name>
    <name type="synonym">Protococcus salinus</name>
    <dbReference type="NCBI Taxonomy" id="3046"/>
    <lineage>
        <taxon>Eukaryota</taxon>
        <taxon>Viridiplantae</taxon>
        <taxon>Chlorophyta</taxon>
        <taxon>core chlorophytes</taxon>
        <taxon>Chlorophyceae</taxon>
        <taxon>CS clade</taxon>
        <taxon>Chlamydomonadales</taxon>
        <taxon>Dunaliellaceae</taxon>
        <taxon>Dunaliella</taxon>
    </lineage>
</organism>
<evidence type="ECO:0000256" key="6">
    <source>
        <dbReference type="SAM" id="MobiDB-lite"/>
    </source>
</evidence>
<evidence type="ECO:0000256" key="1">
    <source>
        <dbReference type="ARBA" id="ARBA00000971"/>
    </source>
</evidence>
<dbReference type="PANTHER" id="PTHR43811">
    <property type="entry name" value="FKBP-TYPE PEPTIDYL-PROLYL CIS-TRANS ISOMERASE FKPA"/>
    <property type="match status" value="1"/>
</dbReference>
<keyword evidence="9" id="KW-1185">Reference proteome</keyword>
<dbReference type="Gene3D" id="3.10.50.40">
    <property type="match status" value="1"/>
</dbReference>
<comment type="catalytic activity">
    <reaction evidence="1 5">
        <text>[protein]-peptidylproline (omega=180) = [protein]-peptidylproline (omega=0)</text>
        <dbReference type="Rhea" id="RHEA:16237"/>
        <dbReference type="Rhea" id="RHEA-COMP:10747"/>
        <dbReference type="Rhea" id="RHEA-COMP:10748"/>
        <dbReference type="ChEBI" id="CHEBI:83833"/>
        <dbReference type="ChEBI" id="CHEBI:83834"/>
        <dbReference type="EC" id="5.2.1.8"/>
    </reaction>
</comment>
<feature type="compositionally biased region" description="Basic and acidic residues" evidence="6">
    <location>
        <begin position="140"/>
        <end position="151"/>
    </location>
</feature>
<name>A0ABQ7GCR2_DUNSA</name>
<keyword evidence="3 5" id="KW-0697">Rotamase</keyword>
<dbReference type="PANTHER" id="PTHR43811:SF26">
    <property type="entry name" value="PEPTIDYL-PROLYL CIS-TRANS ISOMERASE FKBP16-1, CHLOROPLASTIC"/>
    <property type="match status" value="1"/>
</dbReference>
<evidence type="ECO:0000313" key="9">
    <source>
        <dbReference type="Proteomes" id="UP000815325"/>
    </source>
</evidence>
<dbReference type="InterPro" id="IPR046357">
    <property type="entry name" value="PPIase_dom_sf"/>
</dbReference>
<gene>
    <name evidence="8" type="ORF">DUNSADRAFT_11735</name>
</gene>